<dbReference type="Proteomes" id="UP000265520">
    <property type="component" value="Unassembled WGS sequence"/>
</dbReference>
<proteinExistence type="predicted"/>
<protein>
    <submittedName>
        <fullName evidence="2">Uncharacterized protein</fullName>
    </submittedName>
</protein>
<evidence type="ECO:0000256" key="1">
    <source>
        <dbReference type="SAM" id="MobiDB-lite"/>
    </source>
</evidence>
<name>A0A392TDQ5_9FABA</name>
<sequence>ILGQHPQAHTATASPAPTNIAAAMHTMSPTPTDSTWYMDTGASSHTAASQ</sequence>
<dbReference type="AlphaFoldDB" id="A0A392TDQ5"/>
<keyword evidence="3" id="KW-1185">Reference proteome</keyword>
<accession>A0A392TDQ5</accession>
<dbReference type="EMBL" id="LXQA010560420">
    <property type="protein sequence ID" value="MCI59271.1"/>
    <property type="molecule type" value="Genomic_DNA"/>
</dbReference>
<feature type="compositionally biased region" description="Polar residues" evidence="1">
    <location>
        <begin position="27"/>
        <end position="50"/>
    </location>
</feature>
<reference evidence="2 3" key="1">
    <citation type="journal article" date="2018" name="Front. Plant Sci.">
        <title>Red Clover (Trifolium pratense) and Zigzag Clover (T. medium) - A Picture of Genomic Similarities and Differences.</title>
        <authorList>
            <person name="Dluhosova J."/>
            <person name="Istvanek J."/>
            <person name="Nedelnik J."/>
            <person name="Repkova J."/>
        </authorList>
    </citation>
    <scope>NUCLEOTIDE SEQUENCE [LARGE SCALE GENOMIC DNA]</scope>
    <source>
        <strain evidence="3">cv. 10/8</strain>
        <tissue evidence="2">Leaf</tissue>
    </source>
</reference>
<organism evidence="2 3">
    <name type="scientific">Trifolium medium</name>
    <dbReference type="NCBI Taxonomy" id="97028"/>
    <lineage>
        <taxon>Eukaryota</taxon>
        <taxon>Viridiplantae</taxon>
        <taxon>Streptophyta</taxon>
        <taxon>Embryophyta</taxon>
        <taxon>Tracheophyta</taxon>
        <taxon>Spermatophyta</taxon>
        <taxon>Magnoliopsida</taxon>
        <taxon>eudicotyledons</taxon>
        <taxon>Gunneridae</taxon>
        <taxon>Pentapetalae</taxon>
        <taxon>rosids</taxon>
        <taxon>fabids</taxon>
        <taxon>Fabales</taxon>
        <taxon>Fabaceae</taxon>
        <taxon>Papilionoideae</taxon>
        <taxon>50 kb inversion clade</taxon>
        <taxon>NPAAA clade</taxon>
        <taxon>Hologalegina</taxon>
        <taxon>IRL clade</taxon>
        <taxon>Trifolieae</taxon>
        <taxon>Trifolium</taxon>
    </lineage>
</organism>
<evidence type="ECO:0000313" key="2">
    <source>
        <dbReference type="EMBL" id="MCI59271.1"/>
    </source>
</evidence>
<feature type="region of interest" description="Disordered" evidence="1">
    <location>
        <begin position="25"/>
        <end position="50"/>
    </location>
</feature>
<feature type="non-terminal residue" evidence="2">
    <location>
        <position position="1"/>
    </location>
</feature>
<comment type="caution">
    <text evidence="2">The sequence shown here is derived from an EMBL/GenBank/DDBJ whole genome shotgun (WGS) entry which is preliminary data.</text>
</comment>
<feature type="non-terminal residue" evidence="2">
    <location>
        <position position="50"/>
    </location>
</feature>
<evidence type="ECO:0000313" key="3">
    <source>
        <dbReference type="Proteomes" id="UP000265520"/>
    </source>
</evidence>